<feature type="transmembrane region" description="Helical" evidence="1">
    <location>
        <begin position="110"/>
        <end position="134"/>
    </location>
</feature>
<protein>
    <recommendedName>
        <fullName evidence="2">DUF6534 domain-containing protein</fullName>
    </recommendedName>
</protein>
<proteinExistence type="predicted"/>
<sequence>MGIPDGFGSALIGGLISAMLYGITTLQTYVYYMHYAEDAPTTKFLVAAIWILDTIHISFICHMLYYYLITNYGVPTSLERIVWSFPASLLVNVLVVCIVQCILTQARFYAVAPALAIVALVEVLITVSLCVLFYDGGSRSGFPRSKRLFHTLTIYAINRCCLTLLVTVAELAVNLDQLNNWTIGLDFIIGKSVYANSLLASLNSREHLRSKDEGTLPDLPISTINFANPLKLPGVVESSKDGARQFDVTEVAVTDTTTGHVPDKTTVLQREGEV</sequence>
<evidence type="ECO:0000259" key="2">
    <source>
        <dbReference type="Pfam" id="PF20152"/>
    </source>
</evidence>
<dbReference type="InParanoid" id="A0A0C3P8J2"/>
<dbReference type="PANTHER" id="PTHR40465">
    <property type="entry name" value="CHROMOSOME 1, WHOLE GENOME SHOTGUN SEQUENCE"/>
    <property type="match status" value="1"/>
</dbReference>
<evidence type="ECO:0000256" key="1">
    <source>
        <dbReference type="SAM" id="Phobius"/>
    </source>
</evidence>
<accession>A0A0C3P8J2</accession>
<dbReference type="EMBL" id="KN831954">
    <property type="protein sequence ID" value="KIO09785.1"/>
    <property type="molecule type" value="Genomic_DNA"/>
</dbReference>
<organism evidence="3 4">
    <name type="scientific">Pisolithus tinctorius Marx 270</name>
    <dbReference type="NCBI Taxonomy" id="870435"/>
    <lineage>
        <taxon>Eukaryota</taxon>
        <taxon>Fungi</taxon>
        <taxon>Dikarya</taxon>
        <taxon>Basidiomycota</taxon>
        <taxon>Agaricomycotina</taxon>
        <taxon>Agaricomycetes</taxon>
        <taxon>Agaricomycetidae</taxon>
        <taxon>Boletales</taxon>
        <taxon>Sclerodermatineae</taxon>
        <taxon>Pisolithaceae</taxon>
        <taxon>Pisolithus</taxon>
    </lineage>
</organism>
<dbReference type="Proteomes" id="UP000054217">
    <property type="component" value="Unassembled WGS sequence"/>
</dbReference>
<dbReference type="AlphaFoldDB" id="A0A0C3P8J2"/>
<keyword evidence="1" id="KW-1133">Transmembrane helix</keyword>
<keyword evidence="1" id="KW-0472">Membrane</keyword>
<dbReference type="HOGENOM" id="CLU_046025_5_0_1"/>
<dbReference type="OrthoDB" id="2690748at2759"/>
<evidence type="ECO:0000313" key="4">
    <source>
        <dbReference type="Proteomes" id="UP000054217"/>
    </source>
</evidence>
<feature type="transmembrane region" description="Helical" evidence="1">
    <location>
        <begin position="81"/>
        <end position="103"/>
    </location>
</feature>
<keyword evidence="4" id="KW-1185">Reference proteome</keyword>
<feature type="transmembrane region" description="Helical" evidence="1">
    <location>
        <begin position="44"/>
        <end position="69"/>
    </location>
</feature>
<keyword evidence="1" id="KW-0812">Transmembrane</keyword>
<feature type="transmembrane region" description="Helical" evidence="1">
    <location>
        <begin position="6"/>
        <end position="32"/>
    </location>
</feature>
<feature type="domain" description="DUF6534" evidence="2">
    <location>
        <begin position="119"/>
        <end position="207"/>
    </location>
</feature>
<gene>
    <name evidence="3" type="ORF">M404DRAFT_290357</name>
</gene>
<reference evidence="3 4" key="1">
    <citation type="submission" date="2014-04" db="EMBL/GenBank/DDBJ databases">
        <authorList>
            <consortium name="DOE Joint Genome Institute"/>
            <person name="Kuo A."/>
            <person name="Kohler A."/>
            <person name="Costa M.D."/>
            <person name="Nagy L.G."/>
            <person name="Floudas D."/>
            <person name="Copeland A."/>
            <person name="Barry K.W."/>
            <person name="Cichocki N."/>
            <person name="Veneault-Fourrey C."/>
            <person name="LaButti K."/>
            <person name="Lindquist E.A."/>
            <person name="Lipzen A."/>
            <person name="Lundell T."/>
            <person name="Morin E."/>
            <person name="Murat C."/>
            <person name="Sun H."/>
            <person name="Tunlid A."/>
            <person name="Henrissat B."/>
            <person name="Grigoriev I.V."/>
            <person name="Hibbett D.S."/>
            <person name="Martin F."/>
            <person name="Nordberg H.P."/>
            <person name="Cantor M.N."/>
            <person name="Hua S.X."/>
        </authorList>
    </citation>
    <scope>NUCLEOTIDE SEQUENCE [LARGE SCALE GENOMIC DNA]</scope>
    <source>
        <strain evidence="3 4">Marx 270</strain>
    </source>
</reference>
<dbReference type="InterPro" id="IPR045339">
    <property type="entry name" value="DUF6534"/>
</dbReference>
<feature type="transmembrane region" description="Helical" evidence="1">
    <location>
        <begin position="154"/>
        <end position="173"/>
    </location>
</feature>
<reference evidence="4" key="2">
    <citation type="submission" date="2015-01" db="EMBL/GenBank/DDBJ databases">
        <title>Evolutionary Origins and Diversification of the Mycorrhizal Mutualists.</title>
        <authorList>
            <consortium name="DOE Joint Genome Institute"/>
            <consortium name="Mycorrhizal Genomics Consortium"/>
            <person name="Kohler A."/>
            <person name="Kuo A."/>
            <person name="Nagy L.G."/>
            <person name="Floudas D."/>
            <person name="Copeland A."/>
            <person name="Barry K.W."/>
            <person name="Cichocki N."/>
            <person name="Veneault-Fourrey C."/>
            <person name="LaButti K."/>
            <person name="Lindquist E.A."/>
            <person name="Lipzen A."/>
            <person name="Lundell T."/>
            <person name="Morin E."/>
            <person name="Murat C."/>
            <person name="Riley R."/>
            <person name="Ohm R."/>
            <person name="Sun H."/>
            <person name="Tunlid A."/>
            <person name="Henrissat B."/>
            <person name="Grigoriev I.V."/>
            <person name="Hibbett D.S."/>
            <person name="Martin F."/>
        </authorList>
    </citation>
    <scope>NUCLEOTIDE SEQUENCE [LARGE SCALE GENOMIC DNA]</scope>
    <source>
        <strain evidence="4">Marx 270</strain>
    </source>
</reference>
<name>A0A0C3P8J2_PISTI</name>
<dbReference type="PANTHER" id="PTHR40465:SF1">
    <property type="entry name" value="DUF6534 DOMAIN-CONTAINING PROTEIN"/>
    <property type="match status" value="1"/>
</dbReference>
<dbReference type="STRING" id="870435.A0A0C3P8J2"/>
<dbReference type="Pfam" id="PF20152">
    <property type="entry name" value="DUF6534"/>
    <property type="match status" value="1"/>
</dbReference>
<evidence type="ECO:0000313" key="3">
    <source>
        <dbReference type="EMBL" id="KIO09785.1"/>
    </source>
</evidence>